<dbReference type="RefSeq" id="WP_185222009.1">
    <property type="nucleotide sequence ID" value="NZ_CBDRLL010000005.1"/>
</dbReference>
<dbReference type="InterPro" id="IPR002716">
    <property type="entry name" value="PIN_dom"/>
</dbReference>
<dbReference type="GO" id="GO:0016787">
    <property type="term" value="F:hydrolase activity"/>
    <property type="evidence" value="ECO:0007669"/>
    <property type="project" value="UniProtKB-KW"/>
</dbReference>
<reference evidence="10 11" key="1">
    <citation type="submission" date="2020-10" db="EMBL/GenBank/DDBJ databases">
        <title>Janibacter indicus TT2 genome sequence.</title>
        <authorList>
            <person name="Lee K."/>
            <person name="Ganzorig M."/>
        </authorList>
    </citation>
    <scope>NUCLEOTIDE SEQUENCE [LARGE SCALE GENOMIC DNA]</scope>
    <source>
        <strain evidence="10 11">TT2</strain>
    </source>
</reference>
<comment type="similarity">
    <text evidence="7 8">Belongs to the PINc/VapC protein family.</text>
</comment>
<dbReference type="SUPFAM" id="SSF88723">
    <property type="entry name" value="PIN domain-like"/>
    <property type="match status" value="1"/>
</dbReference>
<dbReference type="CDD" id="cd09871">
    <property type="entry name" value="PIN_MtVapC28-VapC30-like"/>
    <property type="match status" value="1"/>
</dbReference>
<dbReference type="EMBL" id="CP062789">
    <property type="protein sequence ID" value="QOK23995.1"/>
    <property type="molecule type" value="Genomic_DNA"/>
</dbReference>
<evidence type="ECO:0000256" key="4">
    <source>
        <dbReference type="ARBA" id="ARBA00022723"/>
    </source>
</evidence>
<dbReference type="HAMAP" id="MF_00265">
    <property type="entry name" value="VapC_Nob1"/>
    <property type="match status" value="1"/>
</dbReference>
<feature type="domain" description="PIN" evidence="9">
    <location>
        <begin position="1"/>
        <end position="125"/>
    </location>
</feature>
<evidence type="ECO:0000256" key="1">
    <source>
        <dbReference type="ARBA" id="ARBA00001946"/>
    </source>
</evidence>
<proteinExistence type="inferred from homology"/>
<dbReference type="InterPro" id="IPR029060">
    <property type="entry name" value="PIN-like_dom_sf"/>
</dbReference>
<organism evidence="10 11">
    <name type="scientific">Janibacter indicus</name>
    <dbReference type="NCBI Taxonomy" id="857417"/>
    <lineage>
        <taxon>Bacteria</taxon>
        <taxon>Bacillati</taxon>
        <taxon>Actinomycetota</taxon>
        <taxon>Actinomycetes</taxon>
        <taxon>Micrococcales</taxon>
        <taxon>Intrasporangiaceae</taxon>
        <taxon>Janibacter</taxon>
    </lineage>
</organism>
<keyword evidence="4 8" id="KW-0479">Metal-binding</keyword>
<keyword evidence="8" id="KW-0800">Toxin</keyword>
<evidence type="ECO:0000256" key="5">
    <source>
        <dbReference type="ARBA" id="ARBA00022801"/>
    </source>
</evidence>
<dbReference type="Proteomes" id="UP000593998">
    <property type="component" value="Chromosome"/>
</dbReference>
<dbReference type="GO" id="GO:0004540">
    <property type="term" value="F:RNA nuclease activity"/>
    <property type="evidence" value="ECO:0007669"/>
    <property type="project" value="InterPro"/>
</dbReference>
<dbReference type="GO" id="GO:0000287">
    <property type="term" value="F:magnesium ion binding"/>
    <property type="evidence" value="ECO:0007669"/>
    <property type="project" value="UniProtKB-UniRule"/>
</dbReference>
<dbReference type="InterPro" id="IPR050556">
    <property type="entry name" value="Type_II_TA_system_RNase"/>
</dbReference>
<evidence type="ECO:0000259" key="9">
    <source>
        <dbReference type="Pfam" id="PF01850"/>
    </source>
</evidence>
<keyword evidence="3 8" id="KW-0540">Nuclease</keyword>
<feature type="binding site" evidence="8">
    <location>
        <position position="4"/>
    </location>
    <ligand>
        <name>Mg(2+)</name>
        <dbReference type="ChEBI" id="CHEBI:18420"/>
    </ligand>
</feature>
<dbReference type="PANTHER" id="PTHR33653:SF1">
    <property type="entry name" value="RIBONUCLEASE VAPC2"/>
    <property type="match status" value="1"/>
</dbReference>
<dbReference type="EC" id="3.1.-.-" evidence="8"/>
<dbReference type="GO" id="GO:0090729">
    <property type="term" value="F:toxin activity"/>
    <property type="evidence" value="ECO:0007669"/>
    <property type="project" value="UniProtKB-KW"/>
</dbReference>
<dbReference type="AlphaFoldDB" id="A0A7L9J4R5"/>
<dbReference type="PANTHER" id="PTHR33653">
    <property type="entry name" value="RIBONUCLEASE VAPC2"/>
    <property type="match status" value="1"/>
</dbReference>
<dbReference type="Pfam" id="PF01850">
    <property type="entry name" value="PIN"/>
    <property type="match status" value="1"/>
</dbReference>
<keyword evidence="5 8" id="KW-0378">Hydrolase</keyword>
<accession>A0A7L9J4R5</accession>
<evidence type="ECO:0000256" key="6">
    <source>
        <dbReference type="ARBA" id="ARBA00022842"/>
    </source>
</evidence>
<comment type="function">
    <text evidence="8">Toxic component of a toxin-antitoxin (TA) system. An RNase.</text>
</comment>
<keyword evidence="2 8" id="KW-1277">Toxin-antitoxin system</keyword>
<evidence type="ECO:0000313" key="11">
    <source>
        <dbReference type="Proteomes" id="UP000593998"/>
    </source>
</evidence>
<evidence type="ECO:0000256" key="3">
    <source>
        <dbReference type="ARBA" id="ARBA00022722"/>
    </source>
</evidence>
<evidence type="ECO:0000313" key="10">
    <source>
        <dbReference type="EMBL" id="QOK23995.1"/>
    </source>
</evidence>
<comment type="cofactor">
    <cofactor evidence="1 8">
        <name>Mg(2+)</name>
        <dbReference type="ChEBI" id="CHEBI:18420"/>
    </cofactor>
</comment>
<feature type="binding site" evidence="8">
    <location>
        <position position="100"/>
    </location>
    <ligand>
        <name>Mg(2+)</name>
        <dbReference type="ChEBI" id="CHEBI:18420"/>
    </ligand>
</feature>
<evidence type="ECO:0000256" key="7">
    <source>
        <dbReference type="ARBA" id="ARBA00038093"/>
    </source>
</evidence>
<evidence type="ECO:0000256" key="2">
    <source>
        <dbReference type="ARBA" id="ARBA00022649"/>
    </source>
</evidence>
<sequence length="131" mass="14022">MIVDTSAMMAIILGEPEADRLLRAMGDATVVEMSAATYVECGIVIDRRSAPATRRRFDQLLDALEVQVVALTPEQAVLAREAHRDFGRGSGSPAGLNLGDCFAYALATDRRDALLFKGDDFAATDVAVAAY</sequence>
<evidence type="ECO:0000256" key="8">
    <source>
        <dbReference type="HAMAP-Rule" id="MF_00265"/>
    </source>
</evidence>
<gene>
    <name evidence="8" type="primary">vapC</name>
    <name evidence="10" type="ORF">IGS73_06365</name>
</gene>
<dbReference type="Gene3D" id="3.40.50.1010">
    <property type="entry name" value="5'-nuclease"/>
    <property type="match status" value="1"/>
</dbReference>
<protein>
    <recommendedName>
        <fullName evidence="8">Ribonuclease VapC</fullName>
        <shortName evidence="8">RNase VapC</shortName>
        <ecNumber evidence="8">3.1.-.-</ecNumber>
    </recommendedName>
    <alternativeName>
        <fullName evidence="8">Toxin VapC</fullName>
    </alternativeName>
</protein>
<name>A0A7L9J4R5_9MICO</name>
<keyword evidence="6 8" id="KW-0460">Magnesium</keyword>
<dbReference type="InterPro" id="IPR022907">
    <property type="entry name" value="VapC_family"/>
</dbReference>